<dbReference type="GO" id="GO:0016020">
    <property type="term" value="C:membrane"/>
    <property type="evidence" value="ECO:0007669"/>
    <property type="project" value="TreeGrafter"/>
</dbReference>
<dbReference type="Proteomes" id="UP000243217">
    <property type="component" value="Unassembled WGS sequence"/>
</dbReference>
<comment type="caution">
    <text evidence="2">The sequence shown here is derived from an EMBL/GenBank/DDBJ whole genome shotgun (WGS) entry which is preliminary data.</text>
</comment>
<dbReference type="PANTHER" id="PTHR22753:SF14">
    <property type="entry name" value="MONOACYLGLYCEROL_DIACYLGLYCEROL O-ACYLTRANSFERASE"/>
    <property type="match status" value="1"/>
</dbReference>
<evidence type="ECO:0000313" key="2">
    <source>
        <dbReference type="EMBL" id="OQR85542.1"/>
    </source>
</evidence>
<keyword evidence="3" id="KW-1185">Reference proteome</keyword>
<protein>
    <recommendedName>
        <fullName evidence="1">Phospholipid/glycerol acyltransferase domain-containing protein</fullName>
    </recommendedName>
</protein>
<evidence type="ECO:0000259" key="1">
    <source>
        <dbReference type="Pfam" id="PF01553"/>
    </source>
</evidence>
<dbReference type="AlphaFoldDB" id="A0A1V9YIK7"/>
<dbReference type="GO" id="GO:0016746">
    <property type="term" value="F:acyltransferase activity"/>
    <property type="evidence" value="ECO:0007669"/>
    <property type="project" value="InterPro"/>
</dbReference>
<organism evidence="2 3">
    <name type="scientific">Thraustotheca clavata</name>
    <dbReference type="NCBI Taxonomy" id="74557"/>
    <lineage>
        <taxon>Eukaryota</taxon>
        <taxon>Sar</taxon>
        <taxon>Stramenopiles</taxon>
        <taxon>Oomycota</taxon>
        <taxon>Saprolegniomycetes</taxon>
        <taxon>Saprolegniales</taxon>
        <taxon>Achlyaceae</taxon>
        <taxon>Thraustotheca</taxon>
    </lineage>
</organism>
<name>A0A1V9YIK7_9STRA</name>
<gene>
    <name evidence="2" type="ORF">THRCLA_10682</name>
</gene>
<sequence length="276" mass="31581">MEQDNSLTFMYRFMYNYIFPVLVRLFAWTAEGHEHLPKDQSTKLLFVAYHSSHNWDIMMMSMSIYEAMGAIPKGLVHRSIMACHPWLKMMGCIVGTQENAMNSYNNGQRVCIVIPGGAEEAVAGFENAYTVNWTSSTGRPRTGFAELAINANAVIVPVVIKNQQEMCWNPIFFLANFTRLSKAYNALLNLPYGIGWFLWQLKCFLWFTLSCCFQIPLPVKATLKFGPVCRAQENESGINFARRVEAEYAKLLEFENPGGLNYSRALKERFMKTKEE</sequence>
<reference evidence="2 3" key="1">
    <citation type="journal article" date="2014" name="Genome Biol. Evol.">
        <title>The secreted proteins of Achlya hypogyna and Thraustotheca clavata identify the ancestral oomycete secretome and reveal gene acquisitions by horizontal gene transfer.</title>
        <authorList>
            <person name="Misner I."/>
            <person name="Blouin N."/>
            <person name="Leonard G."/>
            <person name="Richards T.A."/>
            <person name="Lane C.E."/>
        </authorList>
    </citation>
    <scope>NUCLEOTIDE SEQUENCE [LARGE SCALE GENOMIC DNA]</scope>
    <source>
        <strain evidence="2 3">ATCC 34112</strain>
    </source>
</reference>
<evidence type="ECO:0000313" key="3">
    <source>
        <dbReference type="Proteomes" id="UP000243217"/>
    </source>
</evidence>
<dbReference type="EMBL" id="JNBS01003727">
    <property type="protein sequence ID" value="OQR85542.1"/>
    <property type="molecule type" value="Genomic_DNA"/>
</dbReference>
<accession>A0A1V9YIK7</accession>
<dbReference type="STRING" id="74557.A0A1V9YIK7"/>
<dbReference type="PANTHER" id="PTHR22753">
    <property type="entry name" value="TRANSMEMBRANE PROTEIN 68"/>
    <property type="match status" value="1"/>
</dbReference>
<dbReference type="Pfam" id="PF01553">
    <property type="entry name" value="Acyltransferase"/>
    <property type="match status" value="1"/>
</dbReference>
<feature type="domain" description="Phospholipid/glycerol acyltransferase" evidence="1">
    <location>
        <begin position="31"/>
        <end position="161"/>
    </location>
</feature>
<proteinExistence type="predicted"/>
<dbReference type="OrthoDB" id="70020at2759"/>
<dbReference type="InterPro" id="IPR002123">
    <property type="entry name" value="Plipid/glycerol_acylTrfase"/>
</dbReference>